<keyword evidence="2" id="KW-1185">Reference proteome</keyword>
<dbReference type="EMBL" id="JAPQKO010000003">
    <property type="protein sequence ID" value="KAJ5172327.1"/>
    <property type="molecule type" value="Genomic_DNA"/>
</dbReference>
<comment type="caution">
    <text evidence="1">The sequence shown here is derived from an EMBL/GenBank/DDBJ whole genome shotgun (WGS) entry which is preliminary data.</text>
</comment>
<name>A0A9W9ICG5_9EURO</name>
<protein>
    <submittedName>
        <fullName evidence="1">Uncharacterized protein</fullName>
    </submittedName>
</protein>
<dbReference type="OrthoDB" id="3016366at2759"/>
<dbReference type="Pfam" id="PF21858">
    <property type="entry name" value="DUF6914"/>
    <property type="match status" value="1"/>
</dbReference>
<evidence type="ECO:0000313" key="2">
    <source>
        <dbReference type="Proteomes" id="UP001146351"/>
    </source>
</evidence>
<gene>
    <name evidence="1" type="ORF">N7492_004920</name>
</gene>
<reference evidence="1" key="2">
    <citation type="journal article" date="2023" name="IMA Fungus">
        <title>Comparative genomic study of the Penicillium genus elucidates a diverse pangenome and 15 lateral gene transfer events.</title>
        <authorList>
            <person name="Petersen C."/>
            <person name="Sorensen T."/>
            <person name="Nielsen M.R."/>
            <person name="Sondergaard T.E."/>
            <person name="Sorensen J.L."/>
            <person name="Fitzpatrick D.A."/>
            <person name="Frisvad J.C."/>
            <person name="Nielsen K.L."/>
        </authorList>
    </citation>
    <scope>NUCLEOTIDE SEQUENCE</scope>
    <source>
        <strain evidence="1">IBT 21917</strain>
    </source>
</reference>
<reference evidence="1" key="1">
    <citation type="submission" date="2022-11" db="EMBL/GenBank/DDBJ databases">
        <authorList>
            <person name="Petersen C."/>
        </authorList>
    </citation>
    <scope>NUCLEOTIDE SEQUENCE</scope>
    <source>
        <strain evidence="1">IBT 21917</strain>
    </source>
</reference>
<evidence type="ECO:0000313" key="1">
    <source>
        <dbReference type="EMBL" id="KAJ5172327.1"/>
    </source>
</evidence>
<organism evidence="1 2">
    <name type="scientific">Penicillium capsulatum</name>
    <dbReference type="NCBI Taxonomy" id="69766"/>
    <lineage>
        <taxon>Eukaryota</taxon>
        <taxon>Fungi</taxon>
        <taxon>Dikarya</taxon>
        <taxon>Ascomycota</taxon>
        <taxon>Pezizomycotina</taxon>
        <taxon>Eurotiomycetes</taxon>
        <taxon>Eurotiomycetidae</taxon>
        <taxon>Eurotiales</taxon>
        <taxon>Aspergillaceae</taxon>
        <taxon>Penicillium</taxon>
    </lineage>
</organism>
<accession>A0A9W9ICG5</accession>
<dbReference type="AlphaFoldDB" id="A0A9W9ICG5"/>
<proteinExistence type="predicted"/>
<dbReference type="InterPro" id="IPR054208">
    <property type="entry name" value="DUF6914"/>
</dbReference>
<sequence length="161" mass="18271">MTTAAMLFEPNGLYLCLLDRGNTYNFHWELYLANTPTTGTICHITNDKLPTQWDFEVVSTSEMPSLRQLLVGLKVGTVTPMMHRPLCHRLGLIPLDLFSARYGESMNCRVWTKEALFALDDEGYVVLAISVPDIASEVNHHALMAKSQHECRVRTSRAFRE</sequence>
<dbReference type="Proteomes" id="UP001146351">
    <property type="component" value="Unassembled WGS sequence"/>
</dbReference>